<evidence type="ECO:0000313" key="3">
    <source>
        <dbReference type="Proteomes" id="UP000030661"/>
    </source>
</evidence>
<protein>
    <recommendedName>
        <fullName evidence="1">Glycoside hydrolase family 13 N-terminal domain-containing protein</fullName>
    </recommendedName>
</protein>
<dbReference type="AlphaFoldDB" id="A0A081C3A0"/>
<dbReference type="Gene3D" id="2.60.40.10">
    <property type="entry name" value="Immunoglobulins"/>
    <property type="match status" value="1"/>
</dbReference>
<sequence>MAKSGYKNISRIDDYRKKQHCWYVRVNWKKQYYARQFSDKQYDGKARALEAAIEYRNQVEREIGKPRSERLVLGTPRPSNTGQRGIRRIKVKQQKRGKDYWWDVYQVTYHPAPGVTKRTSVSIQKYGEEEAFRKACAIRGAAERLQYIPLKKGEKNLPGGIKKRYLKNKTVCRVTFQLPASCVPEAETVHIAGDFNHWRSTADQLELQQNGMFSIHLHLEKDRRYEYLYLINGSIWVTDPYAEDTVKNVYGGSNSVISV</sequence>
<feature type="domain" description="Glycoside hydrolase family 13 N-terminal" evidence="1">
    <location>
        <begin position="184"/>
        <end position="242"/>
    </location>
</feature>
<gene>
    <name evidence="2" type="ORF">U27_06031</name>
</gene>
<reference evidence="2 3" key="1">
    <citation type="journal article" date="2015" name="PeerJ">
        <title>First genomic representation of candidate bacterial phylum KSB3 points to enhanced environmental sensing as a trigger of wastewater bulking.</title>
        <authorList>
            <person name="Sekiguchi Y."/>
            <person name="Ohashi A."/>
            <person name="Parks D.H."/>
            <person name="Yamauchi T."/>
            <person name="Tyson G.W."/>
            <person name="Hugenholtz P."/>
        </authorList>
    </citation>
    <scope>NUCLEOTIDE SEQUENCE [LARGE SCALE GENOMIC DNA]</scope>
</reference>
<name>A0A081C3A0_VECG1</name>
<proteinExistence type="predicted"/>
<dbReference type="EMBL" id="DF820469">
    <property type="protein sequence ID" value="GAK59055.1"/>
    <property type="molecule type" value="Genomic_DNA"/>
</dbReference>
<evidence type="ECO:0000313" key="2">
    <source>
        <dbReference type="EMBL" id="GAK59055.1"/>
    </source>
</evidence>
<evidence type="ECO:0000259" key="1">
    <source>
        <dbReference type="Pfam" id="PF02922"/>
    </source>
</evidence>
<organism evidence="2 3">
    <name type="scientific">Vecturithrix granuli</name>
    <dbReference type="NCBI Taxonomy" id="1499967"/>
    <lineage>
        <taxon>Bacteria</taxon>
        <taxon>Candidatus Moduliflexota</taxon>
        <taxon>Candidatus Vecturitrichia</taxon>
        <taxon>Candidatus Vecturitrichales</taxon>
        <taxon>Candidatus Vecturitrichaceae</taxon>
        <taxon>Candidatus Vecturithrix</taxon>
    </lineage>
</organism>
<keyword evidence="3" id="KW-1185">Reference proteome</keyword>
<dbReference type="Proteomes" id="UP000030661">
    <property type="component" value="Unassembled WGS sequence"/>
</dbReference>
<dbReference type="GO" id="GO:0004553">
    <property type="term" value="F:hydrolase activity, hydrolyzing O-glycosyl compounds"/>
    <property type="evidence" value="ECO:0007669"/>
    <property type="project" value="InterPro"/>
</dbReference>
<accession>A0A081C3A0</accession>
<dbReference type="InterPro" id="IPR014756">
    <property type="entry name" value="Ig_E-set"/>
</dbReference>
<dbReference type="GO" id="GO:0005975">
    <property type="term" value="P:carbohydrate metabolic process"/>
    <property type="evidence" value="ECO:0007669"/>
    <property type="project" value="InterPro"/>
</dbReference>
<dbReference type="SUPFAM" id="SSF81296">
    <property type="entry name" value="E set domains"/>
    <property type="match status" value="1"/>
</dbReference>
<dbReference type="CDD" id="cd07184">
    <property type="entry name" value="E_set_Isoamylase_like_N"/>
    <property type="match status" value="1"/>
</dbReference>
<dbReference type="InterPro" id="IPR004193">
    <property type="entry name" value="Glyco_hydro_13_N"/>
</dbReference>
<dbReference type="HOGENOM" id="CLU_1072236_0_0_0"/>
<dbReference type="Pfam" id="PF02922">
    <property type="entry name" value="CBM_48"/>
    <property type="match status" value="1"/>
</dbReference>
<dbReference type="InterPro" id="IPR013783">
    <property type="entry name" value="Ig-like_fold"/>
</dbReference>
<dbReference type="Gene3D" id="1.20.5.2050">
    <property type="match status" value="1"/>
</dbReference>
<dbReference type="eggNOG" id="COG0296">
    <property type="taxonomic scope" value="Bacteria"/>
</dbReference>
<dbReference type="STRING" id="1499967.U27_06031"/>